<evidence type="ECO:0000256" key="3">
    <source>
        <dbReference type="ARBA" id="ARBA00022842"/>
    </source>
</evidence>
<keyword evidence="4" id="KW-0456">Lyase</keyword>
<dbReference type="Pfam" id="PF19086">
    <property type="entry name" value="Terpene_syn_C_2"/>
    <property type="match status" value="1"/>
</dbReference>
<gene>
    <name evidence="5" type="ORF">POLS_LOCUS8001</name>
</gene>
<evidence type="ECO:0000313" key="5">
    <source>
        <dbReference type="EMBL" id="CAG8216657.1"/>
    </source>
</evidence>
<organism evidence="5 6">
    <name type="scientific">Penicillium olsonii</name>
    <dbReference type="NCBI Taxonomy" id="99116"/>
    <lineage>
        <taxon>Eukaryota</taxon>
        <taxon>Fungi</taxon>
        <taxon>Dikarya</taxon>
        <taxon>Ascomycota</taxon>
        <taxon>Pezizomycotina</taxon>
        <taxon>Eurotiomycetes</taxon>
        <taxon>Eurotiomycetidae</taxon>
        <taxon>Eurotiales</taxon>
        <taxon>Aspergillaceae</taxon>
        <taxon>Penicillium</taxon>
    </lineage>
</organism>
<dbReference type="GO" id="GO:0010333">
    <property type="term" value="F:terpene synthase activity"/>
    <property type="evidence" value="ECO:0007669"/>
    <property type="project" value="InterPro"/>
</dbReference>
<dbReference type="GO" id="GO:0046872">
    <property type="term" value="F:metal ion binding"/>
    <property type="evidence" value="ECO:0007669"/>
    <property type="project" value="UniProtKB-KW"/>
</dbReference>
<keyword evidence="6" id="KW-1185">Reference proteome</keyword>
<dbReference type="EC" id="4.2.3.-" evidence="4"/>
<keyword evidence="3 4" id="KW-0460">Magnesium</keyword>
<dbReference type="InterPro" id="IPR008949">
    <property type="entry name" value="Isoprenoid_synthase_dom_sf"/>
</dbReference>
<proteinExistence type="inferred from homology"/>
<protein>
    <recommendedName>
        <fullName evidence="4">Terpene synthase</fullName>
        <ecNumber evidence="4">4.2.3.-</ecNumber>
    </recommendedName>
</protein>
<keyword evidence="4" id="KW-0479">Metal-binding</keyword>
<dbReference type="InterPro" id="IPR034686">
    <property type="entry name" value="Terpene_cyclase-like_2"/>
</dbReference>
<dbReference type="Gene3D" id="1.10.600.10">
    <property type="entry name" value="Farnesyl Diphosphate Synthase"/>
    <property type="match status" value="1"/>
</dbReference>
<evidence type="ECO:0000256" key="1">
    <source>
        <dbReference type="ARBA" id="ARBA00001946"/>
    </source>
</evidence>
<name>A0A9W4I1U8_PENOL</name>
<dbReference type="PANTHER" id="PTHR35201:SF4">
    <property type="entry name" value="BETA-PINACENE SYNTHASE-RELATED"/>
    <property type="match status" value="1"/>
</dbReference>
<evidence type="ECO:0000256" key="2">
    <source>
        <dbReference type="ARBA" id="ARBA00006333"/>
    </source>
</evidence>
<dbReference type="SUPFAM" id="SSF48576">
    <property type="entry name" value="Terpenoid synthases"/>
    <property type="match status" value="1"/>
</dbReference>
<dbReference type="AlphaFoldDB" id="A0A9W4I1U8"/>
<dbReference type="EMBL" id="CAJVOS010000060">
    <property type="protein sequence ID" value="CAG8216657.1"/>
    <property type="molecule type" value="Genomic_DNA"/>
</dbReference>
<accession>A0A9W4I1U8</accession>
<dbReference type="PANTHER" id="PTHR35201">
    <property type="entry name" value="TERPENE SYNTHASE"/>
    <property type="match status" value="1"/>
</dbReference>
<reference evidence="5" key="1">
    <citation type="submission" date="2021-07" db="EMBL/GenBank/DDBJ databases">
        <authorList>
            <person name="Branca A.L. A."/>
        </authorList>
    </citation>
    <scope>NUCLEOTIDE SEQUENCE</scope>
</reference>
<dbReference type="GO" id="GO:0008299">
    <property type="term" value="P:isoprenoid biosynthetic process"/>
    <property type="evidence" value="ECO:0007669"/>
    <property type="project" value="UniProtKB-ARBA"/>
</dbReference>
<evidence type="ECO:0000256" key="4">
    <source>
        <dbReference type="RuleBase" id="RU366034"/>
    </source>
</evidence>
<comment type="caution">
    <text evidence="5">The sequence shown here is derived from an EMBL/GenBank/DDBJ whole genome shotgun (WGS) entry which is preliminary data.</text>
</comment>
<sequence>MPPPRGIYILRQFLGVSRVRERALTHQSLLPIYSHSSKGPLRQHSTVPNAPCEIPPGHLEAKTHVMGWEKIQTQVEPYFKTNWNFVSEKERKGLLSIGLPHAFCKSFPSTLNNRVGVTCKMLYLSLLIDDQLEKMSFAQMLSYRHRTMEVTLGSVKPDISISREWMLYDTLQIMRGMDKKLANRVARGFCQLLKAMTSPERNSITNLESYFQFREVDVGRTFFTALIRFGANLHLNDTELMKSKPFESIAFRHFSIINDIYSWERESRVSQTISTDGAKPFSSVYIVAKDTRQPFSVCQRLLYDYCRGIELDFKQAVDGLREDGSNVLTPQLESYLQNLDFFMSGMEAWSQWTPRYKK</sequence>
<comment type="cofactor">
    <cofactor evidence="1 4">
        <name>Mg(2+)</name>
        <dbReference type="ChEBI" id="CHEBI:18420"/>
    </cofactor>
</comment>
<dbReference type="Proteomes" id="UP001153618">
    <property type="component" value="Unassembled WGS sequence"/>
</dbReference>
<comment type="similarity">
    <text evidence="2 4">Belongs to the terpene synthase family.</text>
</comment>
<evidence type="ECO:0000313" key="6">
    <source>
        <dbReference type="Proteomes" id="UP001153618"/>
    </source>
</evidence>
<dbReference type="OrthoDB" id="3004402at2759"/>